<feature type="region of interest" description="Disordered" evidence="1">
    <location>
        <begin position="277"/>
        <end position="296"/>
    </location>
</feature>
<feature type="compositionally biased region" description="Pro residues" evidence="1">
    <location>
        <begin position="286"/>
        <end position="296"/>
    </location>
</feature>
<evidence type="ECO:0000313" key="3">
    <source>
        <dbReference type="EMBL" id="QEA14957.1"/>
    </source>
</evidence>
<dbReference type="RefSeq" id="WP_147088938.1">
    <property type="nucleotide sequence ID" value="NZ_BAABJD010000002.1"/>
</dbReference>
<gene>
    <name evidence="3" type="ORF">FRF71_01740</name>
</gene>
<protein>
    <recommendedName>
        <fullName evidence="5">DUF4139 domain-containing protein</fullName>
    </recommendedName>
</protein>
<accession>A0A5B8S2K9</accession>
<evidence type="ECO:0000256" key="1">
    <source>
        <dbReference type="SAM" id="MobiDB-lite"/>
    </source>
</evidence>
<dbReference type="PANTHER" id="PTHR38075">
    <property type="entry name" value="DUF4139 DOMAIN-CONTAINING PROTEIN"/>
    <property type="match status" value="1"/>
</dbReference>
<dbReference type="AlphaFoldDB" id="A0A5B8S2K9"/>
<feature type="chain" id="PRO_5022924311" description="DUF4139 domain-containing protein" evidence="2">
    <location>
        <begin position="18"/>
        <end position="525"/>
    </location>
</feature>
<keyword evidence="4" id="KW-1185">Reference proteome</keyword>
<feature type="signal peptide" evidence="2">
    <location>
        <begin position="1"/>
        <end position="17"/>
    </location>
</feature>
<dbReference type="Proteomes" id="UP000321172">
    <property type="component" value="Chromosome"/>
</dbReference>
<keyword evidence="2" id="KW-0732">Signal</keyword>
<dbReference type="OrthoDB" id="7178458at2"/>
<evidence type="ECO:0000313" key="4">
    <source>
        <dbReference type="Proteomes" id="UP000321172"/>
    </source>
</evidence>
<name>A0A5B8S2K9_9SPHN</name>
<organism evidence="3 4">
    <name type="scientific">Novosphingobium ginsenosidimutans</name>
    <dbReference type="NCBI Taxonomy" id="1176536"/>
    <lineage>
        <taxon>Bacteria</taxon>
        <taxon>Pseudomonadati</taxon>
        <taxon>Pseudomonadota</taxon>
        <taxon>Alphaproteobacteria</taxon>
        <taxon>Sphingomonadales</taxon>
        <taxon>Sphingomonadaceae</taxon>
        <taxon>Novosphingobium</taxon>
    </lineage>
</organism>
<reference evidence="3 4" key="1">
    <citation type="journal article" date="2013" name="J. Microbiol. Biotechnol.">
        <title>Novosphingobium ginsenosidimutans sp. nov., with the ability to convert ginsenoside.</title>
        <authorList>
            <person name="Kim J.K."/>
            <person name="He D."/>
            <person name="Liu Q.M."/>
            <person name="Park H.Y."/>
            <person name="Jung M.S."/>
            <person name="Yoon M.H."/>
            <person name="Kim S.C."/>
            <person name="Im W.T."/>
        </authorList>
    </citation>
    <scope>NUCLEOTIDE SEQUENCE [LARGE SCALE GENOMIC DNA]</scope>
    <source>
        <strain evidence="3 4">FW-6</strain>
    </source>
</reference>
<dbReference type="KEGG" id="ngf:FRF71_01740"/>
<proteinExistence type="predicted"/>
<dbReference type="PANTHER" id="PTHR38075:SF1">
    <property type="entry name" value="DUF4139 DOMAIN-CONTAINING PROTEIN"/>
    <property type="match status" value="1"/>
</dbReference>
<evidence type="ECO:0000256" key="2">
    <source>
        <dbReference type="SAM" id="SignalP"/>
    </source>
</evidence>
<sequence>MRRFAALLLLIAAPLAAQERAPVVISAVPEKVAVTLYRDPDRGEDPIDADDPSSLALIVETRTVTLPAGVATVRFEGVAGGIVPQTAIMFNAAPRERNRDAALLSHGGLVDAFTGQRVTLRHTDPATGKTVEESATIRSAADRLVVTTPRGIEALYCSGLNQTVLYPNVPATLSAKPVLSMTTRDQPGGTVTITLAYLATGFDWDANYVVTIAPDGQSVGLLGWLTMASGDETTFPEATLAAVAGRIQRSDATSDDTGEDARWAASSLNRSWGCWPAGTTSSGLRSPPPPPPPAPPPMMMAMADSAEIIVTGMRREASLMSAPVAVTAVMEGLGDLKLYRVPIPVTVAAQSQKQVAFLAKDEIKGVLAYRSKVEWNEPSDPQILFRFKNSEKEGLGKPLPAGRLVFYQDGENGTMVMGESTLPDKAVDEEVELEIGNSEEVTLEHEEEASDLKGKWADHLVTVKNANPFPIRFELEFPTGSDMRFSRLSGRTERKPGKQVLVLAVPANSEQQVRYRSTEVRQPGD</sequence>
<evidence type="ECO:0008006" key="5">
    <source>
        <dbReference type="Google" id="ProtNLM"/>
    </source>
</evidence>
<dbReference type="EMBL" id="CP042345">
    <property type="protein sequence ID" value="QEA14957.1"/>
    <property type="molecule type" value="Genomic_DNA"/>
</dbReference>